<dbReference type="RefSeq" id="WP_133582410.1">
    <property type="nucleotide sequence ID" value="NZ_SNYJ01000033.1"/>
</dbReference>
<dbReference type="Proteomes" id="UP000295632">
    <property type="component" value="Unassembled WGS sequence"/>
</dbReference>
<comment type="caution">
    <text evidence="2">The sequence shown here is derived from an EMBL/GenBank/DDBJ whole genome shotgun (WGS) entry which is preliminary data.</text>
</comment>
<dbReference type="EMBL" id="SNYJ01000033">
    <property type="protein sequence ID" value="TDQ32153.1"/>
    <property type="molecule type" value="Genomic_DNA"/>
</dbReference>
<name>A0A4R6TPY2_9BACI</name>
<protein>
    <recommendedName>
        <fullName evidence="1">Tubby C-terminal domain-containing protein</fullName>
    </recommendedName>
</protein>
<evidence type="ECO:0000259" key="1">
    <source>
        <dbReference type="Pfam" id="PF23728"/>
    </source>
</evidence>
<keyword evidence="3" id="KW-1185">Reference proteome</keyword>
<dbReference type="OrthoDB" id="2844056at2"/>
<evidence type="ECO:0000313" key="2">
    <source>
        <dbReference type="EMBL" id="TDQ32153.1"/>
    </source>
</evidence>
<proteinExistence type="predicted"/>
<sequence>MQTYTFYEPFSLTSATLMNVKSEHDAPIGYIQKQYDKKIHRYYSLVMDKLFVHYVFVDHEQQKTVNDTK</sequence>
<feature type="domain" description="Tubby C-terminal" evidence="1">
    <location>
        <begin position="4"/>
        <end position="65"/>
    </location>
</feature>
<organism evidence="2 3">
    <name type="scientific">Aureibacillus halotolerans</name>
    <dbReference type="NCBI Taxonomy" id="1508390"/>
    <lineage>
        <taxon>Bacteria</taxon>
        <taxon>Bacillati</taxon>
        <taxon>Bacillota</taxon>
        <taxon>Bacilli</taxon>
        <taxon>Bacillales</taxon>
        <taxon>Bacillaceae</taxon>
        <taxon>Aureibacillus</taxon>
    </lineage>
</organism>
<dbReference type="Pfam" id="PF23728">
    <property type="entry name" value="Tubby_C_like"/>
    <property type="match status" value="1"/>
</dbReference>
<dbReference type="AlphaFoldDB" id="A0A4R6TPY2"/>
<evidence type="ECO:0000313" key="3">
    <source>
        <dbReference type="Proteomes" id="UP000295632"/>
    </source>
</evidence>
<reference evidence="2 3" key="1">
    <citation type="submission" date="2019-03" db="EMBL/GenBank/DDBJ databases">
        <title>Genomic Encyclopedia of Type Strains, Phase IV (KMG-IV): sequencing the most valuable type-strain genomes for metagenomic binning, comparative biology and taxonomic classification.</title>
        <authorList>
            <person name="Goeker M."/>
        </authorList>
    </citation>
    <scope>NUCLEOTIDE SEQUENCE [LARGE SCALE GENOMIC DNA]</scope>
    <source>
        <strain evidence="2 3">DSM 28697</strain>
    </source>
</reference>
<gene>
    <name evidence="2" type="ORF">EV213_13316</name>
</gene>
<dbReference type="InterPro" id="IPR056944">
    <property type="entry name" value="Tubby_C-like"/>
</dbReference>
<accession>A0A4R6TPY2</accession>